<evidence type="ECO:0000313" key="3">
    <source>
        <dbReference type="Proteomes" id="UP001160148"/>
    </source>
</evidence>
<evidence type="ECO:0000256" key="1">
    <source>
        <dbReference type="SAM" id="MobiDB-lite"/>
    </source>
</evidence>
<protein>
    <submittedName>
        <fullName evidence="2">Uncharacterized protein</fullName>
    </submittedName>
</protein>
<feature type="compositionally biased region" description="Basic and acidic residues" evidence="1">
    <location>
        <begin position="21"/>
        <end position="84"/>
    </location>
</feature>
<dbReference type="EMBL" id="CARXXK010000001">
    <property type="protein sequence ID" value="CAI6345437.1"/>
    <property type="molecule type" value="Genomic_DNA"/>
</dbReference>
<feature type="compositionally biased region" description="Basic and acidic residues" evidence="1">
    <location>
        <begin position="93"/>
        <end position="145"/>
    </location>
</feature>
<keyword evidence="3" id="KW-1185">Reference proteome</keyword>
<feature type="region of interest" description="Disordered" evidence="1">
    <location>
        <begin position="1"/>
        <end position="145"/>
    </location>
</feature>
<proteinExistence type="predicted"/>
<accession>A0AAV0VR47</accession>
<dbReference type="Proteomes" id="UP001160148">
    <property type="component" value="Unassembled WGS sequence"/>
</dbReference>
<evidence type="ECO:0000313" key="2">
    <source>
        <dbReference type="EMBL" id="CAI6345437.1"/>
    </source>
</evidence>
<gene>
    <name evidence="2" type="ORF">MEUPH1_LOCUS2450</name>
</gene>
<name>A0AAV0VR47_9HEMI</name>
<organism evidence="2 3">
    <name type="scientific">Macrosiphum euphorbiae</name>
    <name type="common">potato aphid</name>
    <dbReference type="NCBI Taxonomy" id="13131"/>
    <lineage>
        <taxon>Eukaryota</taxon>
        <taxon>Metazoa</taxon>
        <taxon>Ecdysozoa</taxon>
        <taxon>Arthropoda</taxon>
        <taxon>Hexapoda</taxon>
        <taxon>Insecta</taxon>
        <taxon>Pterygota</taxon>
        <taxon>Neoptera</taxon>
        <taxon>Paraneoptera</taxon>
        <taxon>Hemiptera</taxon>
        <taxon>Sternorrhyncha</taxon>
        <taxon>Aphidomorpha</taxon>
        <taxon>Aphidoidea</taxon>
        <taxon>Aphididae</taxon>
        <taxon>Macrosiphini</taxon>
        <taxon>Macrosiphum</taxon>
    </lineage>
</organism>
<comment type="caution">
    <text evidence="2">The sequence shown here is derived from an EMBL/GenBank/DDBJ whole genome shotgun (WGS) entry which is preliminary data.</text>
</comment>
<dbReference type="AlphaFoldDB" id="A0AAV0VR47"/>
<feature type="compositionally biased region" description="Polar residues" evidence="1">
    <location>
        <begin position="1"/>
        <end position="10"/>
    </location>
</feature>
<reference evidence="2 3" key="1">
    <citation type="submission" date="2023-01" db="EMBL/GenBank/DDBJ databases">
        <authorList>
            <person name="Whitehead M."/>
        </authorList>
    </citation>
    <scope>NUCLEOTIDE SEQUENCE [LARGE SCALE GENOMIC DNA]</scope>
</reference>
<sequence>MPNNKRSINSPAVLARKKRETRAAETDEQREARLRTNRERQSLARLSEPDEQREARLSTDRERRSRARSSETDEQREARLRTNRESQSLARSSETDEQREARLRTNRECQSRARSSGTDEQREARLRTNRECQSRVRSSETDEHREARLGTMRVMGARSRRTTELNLCALHYDADINYSTHPSVAIGIMDVLCNYCGAFKFKNEAPGMCCARGKVKLPALHAPPEPLSTLVAGDTSISKHFLTNIRRYIVFPNDFIWGNERREG</sequence>